<keyword evidence="3" id="KW-1185">Reference proteome</keyword>
<feature type="region of interest" description="Disordered" evidence="1">
    <location>
        <begin position="85"/>
        <end position="110"/>
    </location>
</feature>
<evidence type="ECO:0000313" key="3">
    <source>
        <dbReference type="Proteomes" id="UP000789570"/>
    </source>
</evidence>
<name>A0A9N9HUD2_9GLOM</name>
<dbReference type="Proteomes" id="UP000789570">
    <property type="component" value="Unassembled WGS sequence"/>
</dbReference>
<reference evidence="2" key="1">
    <citation type="submission" date="2021-06" db="EMBL/GenBank/DDBJ databases">
        <authorList>
            <person name="Kallberg Y."/>
            <person name="Tangrot J."/>
            <person name="Rosling A."/>
        </authorList>
    </citation>
    <scope>NUCLEOTIDE SEQUENCE</scope>
    <source>
        <strain evidence="2">UK204</strain>
    </source>
</reference>
<feature type="compositionally biased region" description="Polar residues" evidence="1">
    <location>
        <begin position="85"/>
        <end position="94"/>
    </location>
</feature>
<evidence type="ECO:0000313" key="2">
    <source>
        <dbReference type="EMBL" id="CAG8706370.1"/>
    </source>
</evidence>
<sequence length="343" mass="39031">MHDQNPLGSLQLLEDVQGLVSIKIIELIMKATKEALGEAHPKERLKELLVKVEVSEMTYVKEVQVSRIKVTNVMAEVLEIKSSSDSVDITSATKTPERSNRNVRSIERSSSKNLSDSIDITLATKTPERSNRNVRSIKRSLGKSLSDSIDITPAIKTLERDNSNIRSIERSSGKNPNESIDITITAKTLERDNRNVRSIKRSSGKNPNESIDITMIVKTLKRDNKNVRSIERSSGKSLSDSIDITPATKTLERDNSNVRSIEKSSNKSTRQDLKRNDNKLIKYIKQLFYNKSRRKHSLESYKEYSLELHGRYLKSRKVLKDITDEQYKSFRDKIVQILSGLDD</sequence>
<gene>
    <name evidence="2" type="ORF">FCALED_LOCUS13716</name>
</gene>
<feature type="region of interest" description="Disordered" evidence="1">
    <location>
        <begin position="254"/>
        <end position="274"/>
    </location>
</feature>
<protein>
    <submittedName>
        <fullName evidence="2">3982_t:CDS:1</fullName>
    </submittedName>
</protein>
<feature type="compositionally biased region" description="Basic and acidic residues" evidence="1">
    <location>
        <begin position="95"/>
        <end position="110"/>
    </location>
</feature>
<dbReference type="AlphaFoldDB" id="A0A9N9HUD2"/>
<organism evidence="2 3">
    <name type="scientific">Funneliformis caledonium</name>
    <dbReference type="NCBI Taxonomy" id="1117310"/>
    <lineage>
        <taxon>Eukaryota</taxon>
        <taxon>Fungi</taxon>
        <taxon>Fungi incertae sedis</taxon>
        <taxon>Mucoromycota</taxon>
        <taxon>Glomeromycotina</taxon>
        <taxon>Glomeromycetes</taxon>
        <taxon>Glomerales</taxon>
        <taxon>Glomeraceae</taxon>
        <taxon>Funneliformis</taxon>
    </lineage>
</organism>
<proteinExistence type="predicted"/>
<comment type="caution">
    <text evidence="2">The sequence shown here is derived from an EMBL/GenBank/DDBJ whole genome shotgun (WGS) entry which is preliminary data.</text>
</comment>
<evidence type="ECO:0000256" key="1">
    <source>
        <dbReference type="SAM" id="MobiDB-lite"/>
    </source>
</evidence>
<dbReference type="EMBL" id="CAJVPQ010008389">
    <property type="protein sequence ID" value="CAG8706370.1"/>
    <property type="molecule type" value="Genomic_DNA"/>
</dbReference>
<accession>A0A9N9HUD2</accession>